<dbReference type="PATRIC" id="fig|1316928.3.peg.4147"/>
<comment type="caution">
    <text evidence="1">The sequence shown here is derived from an EMBL/GenBank/DDBJ whole genome shotgun (WGS) entry which is preliminary data.</text>
</comment>
<evidence type="ECO:0000313" key="2">
    <source>
        <dbReference type="Proteomes" id="UP000013569"/>
    </source>
</evidence>
<protein>
    <submittedName>
        <fullName evidence="1">Uncharacterized protein</fullName>
    </submittedName>
</protein>
<sequence>MVLLSSVREKALAAWHFVDLERRGDRLRVGDSTEDVPGRGRRDTGFAMTVRCVKRNFGEQQ</sequence>
<dbReference type="EMBL" id="AQPW01000037">
    <property type="protein sequence ID" value="EON30886.1"/>
    <property type="molecule type" value="Genomic_DNA"/>
</dbReference>
<name>R7Y4C2_9ACTN</name>
<accession>R7Y4C2</accession>
<gene>
    <name evidence="1" type="ORF">GTC6_20495</name>
</gene>
<reference evidence="1 2" key="1">
    <citation type="journal article" date="2013" name="Genome Announc.">
        <title>Draft Genome Sequence of a Benzothiophene-Desulfurizing Bacterium, Gordona terrae Strain C-6.</title>
        <authorList>
            <person name="Wang W."/>
            <person name="Ma T."/>
            <person name="Ren Y."/>
            <person name="Li G."/>
        </authorList>
    </citation>
    <scope>NUCLEOTIDE SEQUENCE [LARGE SCALE GENOMIC DNA]</scope>
    <source>
        <strain evidence="1 2">C-6</strain>
    </source>
</reference>
<dbReference type="AlphaFoldDB" id="R7Y4C2"/>
<evidence type="ECO:0000313" key="1">
    <source>
        <dbReference type="EMBL" id="EON30886.1"/>
    </source>
</evidence>
<organism evidence="1 2">
    <name type="scientific">Gordonia terrae C-6</name>
    <dbReference type="NCBI Taxonomy" id="1316928"/>
    <lineage>
        <taxon>Bacteria</taxon>
        <taxon>Bacillati</taxon>
        <taxon>Actinomycetota</taxon>
        <taxon>Actinomycetes</taxon>
        <taxon>Mycobacteriales</taxon>
        <taxon>Gordoniaceae</taxon>
        <taxon>Gordonia</taxon>
    </lineage>
</organism>
<dbReference type="Proteomes" id="UP000013569">
    <property type="component" value="Unassembled WGS sequence"/>
</dbReference>
<proteinExistence type="predicted"/>